<dbReference type="OrthoDB" id="1930928at2759"/>
<name>A0A9J5ZIN6_SOLCO</name>
<feature type="region of interest" description="Disordered" evidence="1">
    <location>
        <begin position="1"/>
        <end position="22"/>
    </location>
</feature>
<comment type="caution">
    <text evidence="2">The sequence shown here is derived from an EMBL/GenBank/DDBJ whole genome shotgun (WGS) entry which is preliminary data.</text>
</comment>
<gene>
    <name evidence="2" type="ORF">H5410_023041</name>
</gene>
<dbReference type="EMBL" id="JACXVP010000004">
    <property type="protein sequence ID" value="KAG5611760.1"/>
    <property type="molecule type" value="Genomic_DNA"/>
</dbReference>
<evidence type="ECO:0000313" key="3">
    <source>
        <dbReference type="Proteomes" id="UP000824120"/>
    </source>
</evidence>
<dbReference type="PANTHER" id="PTHR45786:SF75">
    <property type="entry name" value="ATP-DEPENDENT DNA HELICASE"/>
    <property type="match status" value="1"/>
</dbReference>
<accession>A0A9J5ZIN6</accession>
<proteinExistence type="predicted"/>
<protein>
    <recommendedName>
        <fullName evidence="4">Helitron helicase-like domain-containing protein</fullName>
    </recommendedName>
</protein>
<dbReference type="PANTHER" id="PTHR45786">
    <property type="entry name" value="DNA BINDING PROTEIN-LIKE"/>
    <property type="match status" value="1"/>
</dbReference>
<feature type="compositionally biased region" description="Basic and acidic residues" evidence="1">
    <location>
        <begin position="1"/>
        <end position="18"/>
    </location>
</feature>
<keyword evidence="3" id="KW-1185">Reference proteome</keyword>
<dbReference type="AlphaFoldDB" id="A0A9J5ZIN6"/>
<evidence type="ECO:0000256" key="1">
    <source>
        <dbReference type="SAM" id="MobiDB-lite"/>
    </source>
</evidence>
<sequence length="376" mass="43101">MEENRDNVSIKERTSDRNLRRRTRYAQMSLEKNELFLSQLREKRVESKRQKPLHQSNSTAVLTISTSSLSPQQVEASEATNLPVTSTRGECIVNCLSTFEVGSTSTASHVATKLNSRCTANRGMLLSTKVIKNINKLEVNLQNDNLLPKGYLLLKKVPNCKFCAAKRFQYESPNFCCDNGSIRLISHNMPTELRNLFLGHSKESQHFRTYNRAYNNMFAFTSLGVHYDRELAKRNRGIYTFKVQRQMYHFIDDLIPSGGKGKNLQLYFYDNENELTNRMTLSDNLNEVIVTKLMDILKANLYSTFLRSLIVVPNLSEFNIALNSKIKNQMKLCIQKGVKAFQGIIDLLRQGERDAFNIGRQKFLLGSFIGGPRDMR</sequence>
<dbReference type="Proteomes" id="UP000824120">
    <property type="component" value="Chromosome 4"/>
</dbReference>
<reference evidence="2 3" key="1">
    <citation type="submission" date="2020-09" db="EMBL/GenBank/DDBJ databases">
        <title>De no assembly of potato wild relative species, Solanum commersonii.</title>
        <authorList>
            <person name="Cho K."/>
        </authorList>
    </citation>
    <scope>NUCLEOTIDE SEQUENCE [LARGE SCALE GENOMIC DNA]</scope>
    <source>
        <strain evidence="2">LZ3.2</strain>
        <tissue evidence="2">Leaf</tissue>
    </source>
</reference>
<organism evidence="2 3">
    <name type="scientific">Solanum commersonii</name>
    <name type="common">Commerson's wild potato</name>
    <name type="synonym">Commerson's nightshade</name>
    <dbReference type="NCBI Taxonomy" id="4109"/>
    <lineage>
        <taxon>Eukaryota</taxon>
        <taxon>Viridiplantae</taxon>
        <taxon>Streptophyta</taxon>
        <taxon>Embryophyta</taxon>
        <taxon>Tracheophyta</taxon>
        <taxon>Spermatophyta</taxon>
        <taxon>Magnoliopsida</taxon>
        <taxon>eudicotyledons</taxon>
        <taxon>Gunneridae</taxon>
        <taxon>Pentapetalae</taxon>
        <taxon>asterids</taxon>
        <taxon>lamiids</taxon>
        <taxon>Solanales</taxon>
        <taxon>Solanaceae</taxon>
        <taxon>Solanoideae</taxon>
        <taxon>Solaneae</taxon>
        <taxon>Solanum</taxon>
    </lineage>
</organism>
<evidence type="ECO:0000313" key="2">
    <source>
        <dbReference type="EMBL" id="KAG5611760.1"/>
    </source>
</evidence>
<evidence type="ECO:0008006" key="4">
    <source>
        <dbReference type="Google" id="ProtNLM"/>
    </source>
</evidence>